<keyword evidence="10" id="KW-0943">RNA-mediated gene silencing</keyword>
<comment type="subcellular location">
    <subcellularLocation>
        <location evidence="1">Cytoplasm</location>
        <location evidence="1">Cytoplasmic ribonucleoprotein granule</location>
    </subcellularLocation>
</comment>
<dbReference type="GO" id="GO:0016787">
    <property type="term" value="F:hydrolase activity"/>
    <property type="evidence" value="ECO:0007669"/>
    <property type="project" value="UniProtKB-KW"/>
</dbReference>
<keyword evidence="7" id="KW-0347">Helicase</keyword>
<feature type="region of interest" description="Disordered" evidence="12">
    <location>
        <begin position="921"/>
        <end position="942"/>
    </location>
</feature>
<dbReference type="Pfam" id="PF21635">
    <property type="entry name" value="Mov-10_helical"/>
    <property type="match status" value="1"/>
</dbReference>
<dbReference type="InterPro" id="IPR049080">
    <property type="entry name" value="MOV-10-like_beta-barrel"/>
</dbReference>
<evidence type="ECO:0000259" key="13">
    <source>
        <dbReference type="Pfam" id="PF13086"/>
    </source>
</evidence>
<feature type="compositionally biased region" description="Basic and acidic residues" evidence="12">
    <location>
        <begin position="921"/>
        <end position="937"/>
    </location>
</feature>
<evidence type="ECO:0000256" key="9">
    <source>
        <dbReference type="ARBA" id="ARBA00022884"/>
    </source>
</evidence>
<dbReference type="GO" id="GO:0005524">
    <property type="term" value="F:ATP binding"/>
    <property type="evidence" value="ECO:0007669"/>
    <property type="project" value="UniProtKB-KW"/>
</dbReference>
<accession>A0A8H4QSD7</accession>
<feature type="domain" description="DNA2/NAM7 helicase helicase" evidence="13">
    <location>
        <begin position="600"/>
        <end position="674"/>
    </location>
</feature>
<evidence type="ECO:0000259" key="15">
    <source>
        <dbReference type="Pfam" id="PF21634"/>
    </source>
</evidence>
<dbReference type="InterPro" id="IPR041679">
    <property type="entry name" value="DNA2/NAM7-like_C"/>
</dbReference>
<evidence type="ECO:0000313" key="18">
    <source>
        <dbReference type="Proteomes" id="UP000521872"/>
    </source>
</evidence>
<dbReference type="AlphaFoldDB" id="A0A8H4QSD7"/>
<organism evidence="17 18">
    <name type="scientific">Agrocybe pediades</name>
    <dbReference type="NCBI Taxonomy" id="84607"/>
    <lineage>
        <taxon>Eukaryota</taxon>
        <taxon>Fungi</taxon>
        <taxon>Dikarya</taxon>
        <taxon>Basidiomycota</taxon>
        <taxon>Agaricomycotina</taxon>
        <taxon>Agaricomycetes</taxon>
        <taxon>Agaricomycetidae</taxon>
        <taxon>Agaricales</taxon>
        <taxon>Agaricineae</taxon>
        <taxon>Strophariaceae</taxon>
        <taxon>Agrocybe</taxon>
    </lineage>
</organism>
<keyword evidence="9" id="KW-0694">RNA-binding</keyword>
<keyword evidence="4" id="KW-0963">Cytoplasm</keyword>
<evidence type="ECO:0000256" key="1">
    <source>
        <dbReference type="ARBA" id="ARBA00004331"/>
    </source>
</evidence>
<dbReference type="CDD" id="cd18808">
    <property type="entry name" value="SF1_C_Upf1"/>
    <property type="match status" value="1"/>
</dbReference>
<comment type="similarity">
    <text evidence="2">Belongs to the DNA2/NAM7 helicase family. SDE3 subfamily.</text>
</comment>
<dbReference type="SUPFAM" id="SSF52540">
    <property type="entry name" value="P-loop containing nucleoside triphosphate hydrolases"/>
    <property type="match status" value="1"/>
</dbReference>
<evidence type="ECO:0000256" key="10">
    <source>
        <dbReference type="ARBA" id="ARBA00023158"/>
    </source>
</evidence>
<dbReference type="FunFam" id="3.40.50.300:FF:000608">
    <property type="entry name" value="Mov10 RISC complex RNA helicase"/>
    <property type="match status" value="1"/>
</dbReference>
<reference evidence="17 18" key="1">
    <citation type="submission" date="2019-12" db="EMBL/GenBank/DDBJ databases">
        <authorList>
            <person name="Floudas D."/>
            <person name="Bentzer J."/>
            <person name="Ahren D."/>
            <person name="Johansson T."/>
            <person name="Persson P."/>
            <person name="Tunlid A."/>
        </authorList>
    </citation>
    <scope>NUCLEOTIDE SEQUENCE [LARGE SCALE GENOMIC DNA]</scope>
    <source>
        <strain evidence="17 18">CBS 102.39</strain>
    </source>
</reference>
<dbReference type="Gene3D" id="3.40.50.300">
    <property type="entry name" value="P-loop containing nucleotide triphosphate hydrolases"/>
    <property type="match status" value="2"/>
</dbReference>
<dbReference type="GO" id="GO:0036464">
    <property type="term" value="C:cytoplasmic ribonucleoprotein granule"/>
    <property type="evidence" value="ECO:0007669"/>
    <property type="project" value="UniProtKB-SubCell"/>
</dbReference>
<evidence type="ECO:0000256" key="2">
    <source>
        <dbReference type="ARBA" id="ARBA00005601"/>
    </source>
</evidence>
<keyword evidence="8" id="KW-0067">ATP-binding</keyword>
<evidence type="ECO:0000256" key="11">
    <source>
        <dbReference type="ARBA" id="ARBA00047984"/>
    </source>
</evidence>
<feature type="domain" description="Helicase MOV-10-like beta-barrel" evidence="15">
    <location>
        <begin position="365"/>
        <end position="436"/>
    </location>
</feature>
<dbReference type="Pfam" id="PF13087">
    <property type="entry name" value="AAA_12"/>
    <property type="match status" value="1"/>
</dbReference>
<evidence type="ECO:0000256" key="8">
    <source>
        <dbReference type="ARBA" id="ARBA00022840"/>
    </source>
</evidence>
<dbReference type="Proteomes" id="UP000521872">
    <property type="component" value="Unassembled WGS sequence"/>
</dbReference>
<dbReference type="GO" id="GO:0031047">
    <property type="term" value="P:regulatory ncRNA-mediated gene silencing"/>
    <property type="evidence" value="ECO:0007669"/>
    <property type="project" value="UniProtKB-KW"/>
</dbReference>
<evidence type="ECO:0000256" key="4">
    <source>
        <dbReference type="ARBA" id="ARBA00022490"/>
    </source>
</evidence>
<dbReference type="GO" id="GO:0003723">
    <property type="term" value="F:RNA binding"/>
    <property type="evidence" value="ECO:0007669"/>
    <property type="project" value="UniProtKB-KW"/>
</dbReference>
<comment type="caution">
    <text evidence="17">The sequence shown here is derived from an EMBL/GenBank/DDBJ whole genome shotgun (WGS) entry which is preliminary data.</text>
</comment>
<dbReference type="InterPro" id="IPR049079">
    <property type="entry name" value="Mov-10_helical"/>
</dbReference>
<feature type="domain" description="Helicase MOV-10 helical" evidence="16">
    <location>
        <begin position="292"/>
        <end position="349"/>
    </location>
</feature>
<protein>
    <recommendedName>
        <fullName evidence="3">RNA helicase</fullName>
        <ecNumber evidence="3">3.6.4.13</ecNumber>
    </recommendedName>
</protein>
<evidence type="ECO:0000256" key="6">
    <source>
        <dbReference type="ARBA" id="ARBA00022801"/>
    </source>
</evidence>
<gene>
    <name evidence="17" type="ORF">D9613_008714</name>
</gene>
<dbReference type="EC" id="3.6.4.13" evidence="3"/>
<keyword evidence="6" id="KW-0378">Hydrolase</keyword>
<dbReference type="InterPro" id="IPR026122">
    <property type="entry name" value="MOV-10/SDE3_DEXXQ/H-box"/>
</dbReference>
<dbReference type="PANTHER" id="PTHR45418:SF1">
    <property type="entry name" value="CANCER_TESTIS ANTIGEN 55"/>
    <property type="match status" value="1"/>
</dbReference>
<name>A0A8H4QSD7_9AGAR</name>
<dbReference type="Pfam" id="PF13086">
    <property type="entry name" value="AAA_11"/>
    <property type="match status" value="2"/>
</dbReference>
<evidence type="ECO:0000259" key="16">
    <source>
        <dbReference type="Pfam" id="PF21635"/>
    </source>
</evidence>
<dbReference type="InterPro" id="IPR047187">
    <property type="entry name" value="SF1_C_Upf1"/>
</dbReference>
<evidence type="ECO:0000313" key="17">
    <source>
        <dbReference type="EMBL" id="KAF4616535.1"/>
    </source>
</evidence>
<evidence type="ECO:0000256" key="7">
    <source>
        <dbReference type="ARBA" id="ARBA00022806"/>
    </source>
</evidence>
<dbReference type="InterPro" id="IPR041677">
    <property type="entry name" value="DNA2/NAM7_AAA_11"/>
</dbReference>
<keyword evidence="18" id="KW-1185">Reference proteome</keyword>
<feature type="domain" description="DNA2/NAM7 helicase-like C-terminal" evidence="14">
    <location>
        <begin position="685"/>
        <end position="891"/>
    </location>
</feature>
<dbReference type="EMBL" id="JAACJL010000031">
    <property type="protein sequence ID" value="KAF4616535.1"/>
    <property type="molecule type" value="Genomic_DNA"/>
</dbReference>
<evidence type="ECO:0000256" key="5">
    <source>
        <dbReference type="ARBA" id="ARBA00022741"/>
    </source>
</evidence>
<dbReference type="GO" id="GO:0032574">
    <property type="term" value="F:5'-3' RNA helicase activity"/>
    <property type="evidence" value="ECO:0007669"/>
    <property type="project" value="InterPro"/>
</dbReference>
<evidence type="ECO:0000256" key="12">
    <source>
        <dbReference type="SAM" id="MobiDB-lite"/>
    </source>
</evidence>
<feature type="domain" description="DNA2/NAM7 helicase helicase" evidence="13">
    <location>
        <begin position="491"/>
        <end position="568"/>
    </location>
</feature>
<sequence>MSAPNIYSTYCIPFVTTSCSFGSSCSLRHDIFACACGRIMPLSVKKAHTRGKQHREAIAALRGESQNQGRSNRGTNAPLEQEQIPCAHCRRPIESAEYDAHVAEHIRQQHFEQVRASLEEAKDDKEGVTVTGRNGVDFGILDTDKAVECMIDVSSTVSRVSIRKCRIAPATRDATQDSEGPKFTAHLRGKGRVVQKGATRKISLIFQPSYAGHFEATLELVFFDIDRSRTFVIIRTVEATVGSREDHEELKPKAPYIRRKNVVKFKFTAPVVPSNRPPAWTKTVWVDRLLGYDPPARLIDVAYGPRSLGSGNQVLANVKRFMPATFNEKTYGQWFQVLLHLEEQQIKLDLDAYSLFDVELQADYPRYKLLVEGLAENRPSVLVGDFILVSRAEGPETLNTRTWYEGRVHQVHQNHVSLRFGGEFSTYRGTKFDVRFVLNRLPFRRMHQSITNKFNPVRLLFPGAAHIQGVKRIPPSKIDEIVPYYRPIGEDEEQMETVAAILNQKPGSVPFVVFGPPGTGKTITIVEAMKQILERDPDARILACSPNNSAADQIAIKLMELGKTQVFRLNSLSRRVDEMPKVLREFSCINDNHIFFIPDKEKLQKFRVVVSTCLSGSVPAALGVPRGHYSHIFIDEAGQGKEPELMVPIKSIADAKTNVILAGDNQQLGPVVNSSLARTLGLKTSYLARLMDRDIYDLDKFRGITIVKLVKNFRSHPDILKFSNDEFYKSELQTCGNKAIISSMENYEQLPKKKFPLIFHAIIGKDMRESTSPSFFNIDEATQVKQYCISLLSNRKNGLKAEHIGVITPYHAQRHKILSILQKDPKMQDIKVGSVEEFQGQERRVIIISTVRSNTDFVTSDIRRSLGFVANKNRMNVALTRAQALLIVIGNPIVLSLDPLWRAFLSYVNVKGGWRGKKIDWDPTEPVRPDGDYDAQRKTQAQANAEDAMARLRAMIQEAHMEDGLEIDDEDVEAAAYERPILREAE</sequence>
<dbReference type="CDD" id="cd18038">
    <property type="entry name" value="DEXXQc_Helz-like"/>
    <property type="match status" value="1"/>
</dbReference>
<evidence type="ECO:0000256" key="3">
    <source>
        <dbReference type="ARBA" id="ARBA00012552"/>
    </source>
</evidence>
<dbReference type="InterPro" id="IPR027417">
    <property type="entry name" value="P-loop_NTPase"/>
</dbReference>
<comment type="catalytic activity">
    <reaction evidence="11">
        <text>ATP + H2O = ADP + phosphate + H(+)</text>
        <dbReference type="Rhea" id="RHEA:13065"/>
        <dbReference type="ChEBI" id="CHEBI:15377"/>
        <dbReference type="ChEBI" id="CHEBI:15378"/>
        <dbReference type="ChEBI" id="CHEBI:30616"/>
        <dbReference type="ChEBI" id="CHEBI:43474"/>
        <dbReference type="ChEBI" id="CHEBI:456216"/>
        <dbReference type="EC" id="3.6.4.13"/>
    </reaction>
</comment>
<proteinExistence type="inferred from homology"/>
<dbReference type="Pfam" id="PF21634">
    <property type="entry name" value="MOV-10_beta-barrel"/>
    <property type="match status" value="1"/>
</dbReference>
<evidence type="ECO:0000259" key="14">
    <source>
        <dbReference type="Pfam" id="PF13087"/>
    </source>
</evidence>
<dbReference type="PANTHER" id="PTHR45418">
    <property type="entry name" value="CANCER/TESTIS ANTIGEN 55"/>
    <property type="match status" value="1"/>
</dbReference>
<keyword evidence="5" id="KW-0547">Nucleotide-binding</keyword>